<dbReference type="SUPFAM" id="SSF57667">
    <property type="entry name" value="beta-beta-alpha zinc fingers"/>
    <property type="match status" value="1"/>
</dbReference>
<keyword evidence="1" id="KW-0479">Metal-binding</keyword>
<dbReference type="Gene3D" id="3.30.160.60">
    <property type="entry name" value="Classic Zinc Finger"/>
    <property type="match status" value="1"/>
</dbReference>
<accession>A0A087UKK8</accession>
<keyword evidence="5" id="KW-1185">Reference proteome</keyword>
<dbReference type="PROSITE" id="PS50157">
    <property type="entry name" value="ZINC_FINGER_C2H2_2"/>
    <property type="match status" value="1"/>
</dbReference>
<evidence type="ECO:0000313" key="5">
    <source>
        <dbReference type="Proteomes" id="UP000054359"/>
    </source>
</evidence>
<evidence type="ECO:0000256" key="1">
    <source>
        <dbReference type="PROSITE-ProRule" id="PRU00042"/>
    </source>
</evidence>
<dbReference type="AlphaFoldDB" id="A0A087UKK8"/>
<proteinExistence type="predicted"/>
<feature type="compositionally biased region" description="Polar residues" evidence="2">
    <location>
        <begin position="1"/>
        <end position="22"/>
    </location>
</feature>
<keyword evidence="1" id="KW-0862">Zinc</keyword>
<feature type="compositionally biased region" description="Low complexity" evidence="2">
    <location>
        <begin position="26"/>
        <end position="38"/>
    </location>
</feature>
<feature type="compositionally biased region" description="Polar residues" evidence="2">
    <location>
        <begin position="54"/>
        <end position="71"/>
    </location>
</feature>
<dbReference type="OrthoDB" id="8953942at2759"/>
<evidence type="ECO:0000259" key="3">
    <source>
        <dbReference type="PROSITE" id="PS50157"/>
    </source>
</evidence>
<feature type="domain" description="C2H2-type" evidence="3">
    <location>
        <begin position="77"/>
        <end position="100"/>
    </location>
</feature>
<dbReference type="InterPro" id="IPR013087">
    <property type="entry name" value="Znf_C2H2_type"/>
</dbReference>
<reference evidence="4 5" key="1">
    <citation type="submission" date="2013-11" db="EMBL/GenBank/DDBJ databases">
        <title>Genome sequencing of Stegodyphus mimosarum.</title>
        <authorList>
            <person name="Bechsgaard J."/>
        </authorList>
    </citation>
    <scope>NUCLEOTIDE SEQUENCE [LARGE SCALE GENOMIC DNA]</scope>
</reference>
<protein>
    <recommendedName>
        <fullName evidence="3">C2H2-type domain-containing protein</fullName>
    </recommendedName>
</protein>
<dbReference type="PROSITE" id="PS00028">
    <property type="entry name" value="ZINC_FINGER_C2H2_1"/>
    <property type="match status" value="1"/>
</dbReference>
<gene>
    <name evidence="4" type="ORF">X975_09681</name>
</gene>
<sequence>MKNSTSSNPPKLISNNAKNINKSDIKGSSNDGISSIGNKTRDSFTTDPSDTESVRNTPSPDVSSNNKFSTSSEEKDFECHLCSKKFSQYFHFRKHLLSHL</sequence>
<dbReference type="InterPro" id="IPR036236">
    <property type="entry name" value="Znf_C2H2_sf"/>
</dbReference>
<feature type="region of interest" description="Disordered" evidence="2">
    <location>
        <begin position="1"/>
        <end position="74"/>
    </location>
</feature>
<dbReference type="GO" id="GO:0008270">
    <property type="term" value="F:zinc ion binding"/>
    <property type="evidence" value="ECO:0007669"/>
    <property type="project" value="UniProtKB-KW"/>
</dbReference>
<name>A0A087UKK8_STEMI</name>
<keyword evidence="1" id="KW-0863">Zinc-finger</keyword>
<evidence type="ECO:0000256" key="2">
    <source>
        <dbReference type="SAM" id="MobiDB-lite"/>
    </source>
</evidence>
<evidence type="ECO:0000313" key="4">
    <source>
        <dbReference type="EMBL" id="KFM77897.1"/>
    </source>
</evidence>
<dbReference type="Proteomes" id="UP000054359">
    <property type="component" value="Unassembled WGS sequence"/>
</dbReference>
<feature type="non-terminal residue" evidence="4">
    <location>
        <position position="100"/>
    </location>
</feature>
<organism evidence="4 5">
    <name type="scientific">Stegodyphus mimosarum</name>
    <name type="common">African social velvet spider</name>
    <dbReference type="NCBI Taxonomy" id="407821"/>
    <lineage>
        <taxon>Eukaryota</taxon>
        <taxon>Metazoa</taxon>
        <taxon>Ecdysozoa</taxon>
        <taxon>Arthropoda</taxon>
        <taxon>Chelicerata</taxon>
        <taxon>Arachnida</taxon>
        <taxon>Araneae</taxon>
        <taxon>Araneomorphae</taxon>
        <taxon>Entelegynae</taxon>
        <taxon>Eresoidea</taxon>
        <taxon>Eresidae</taxon>
        <taxon>Stegodyphus</taxon>
    </lineage>
</organism>
<dbReference type="EMBL" id="KK120266">
    <property type="protein sequence ID" value="KFM77897.1"/>
    <property type="molecule type" value="Genomic_DNA"/>
</dbReference>